<accession>A0ABD0LVN7</accession>
<dbReference type="Proteomes" id="UP001519460">
    <property type="component" value="Unassembled WGS sequence"/>
</dbReference>
<evidence type="ECO:0000313" key="1">
    <source>
        <dbReference type="EMBL" id="KAK7503654.1"/>
    </source>
</evidence>
<gene>
    <name evidence="1" type="ORF">BaRGS_00005193</name>
</gene>
<feature type="non-terminal residue" evidence="1">
    <location>
        <position position="55"/>
    </location>
</feature>
<comment type="caution">
    <text evidence="1">The sequence shown here is derived from an EMBL/GenBank/DDBJ whole genome shotgun (WGS) entry which is preliminary data.</text>
</comment>
<dbReference type="AlphaFoldDB" id="A0ABD0LVN7"/>
<name>A0ABD0LVN7_9CAEN</name>
<proteinExistence type="predicted"/>
<dbReference type="EMBL" id="JACVVK020000019">
    <property type="protein sequence ID" value="KAK7503654.1"/>
    <property type="molecule type" value="Genomic_DNA"/>
</dbReference>
<sequence length="55" mass="6600">MAHRSSRFLSSFRENSFNFTDDGVWGWDQVKMSLKFMPLNQSQFRFSDHVLQEVK</sequence>
<organism evidence="1 2">
    <name type="scientific">Batillaria attramentaria</name>
    <dbReference type="NCBI Taxonomy" id="370345"/>
    <lineage>
        <taxon>Eukaryota</taxon>
        <taxon>Metazoa</taxon>
        <taxon>Spiralia</taxon>
        <taxon>Lophotrochozoa</taxon>
        <taxon>Mollusca</taxon>
        <taxon>Gastropoda</taxon>
        <taxon>Caenogastropoda</taxon>
        <taxon>Sorbeoconcha</taxon>
        <taxon>Cerithioidea</taxon>
        <taxon>Batillariidae</taxon>
        <taxon>Batillaria</taxon>
    </lineage>
</organism>
<protein>
    <submittedName>
        <fullName evidence="1">Uncharacterized protein</fullName>
    </submittedName>
</protein>
<keyword evidence="2" id="KW-1185">Reference proteome</keyword>
<evidence type="ECO:0000313" key="2">
    <source>
        <dbReference type="Proteomes" id="UP001519460"/>
    </source>
</evidence>
<reference evidence="1 2" key="1">
    <citation type="journal article" date="2023" name="Sci. Data">
        <title>Genome assembly of the Korean intertidal mud-creeper Batillaria attramentaria.</title>
        <authorList>
            <person name="Patra A.K."/>
            <person name="Ho P.T."/>
            <person name="Jun S."/>
            <person name="Lee S.J."/>
            <person name="Kim Y."/>
            <person name="Won Y.J."/>
        </authorList>
    </citation>
    <scope>NUCLEOTIDE SEQUENCE [LARGE SCALE GENOMIC DNA]</scope>
    <source>
        <strain evidence="1">Wonlab-2016</strain>
    </source>
</reference>